<dbReference type="RefSeq" id="WP_164679267.1">
    <property type="nucleotide sequence ID" value="NZ_CP049057.1"/>
</dbReference>
<evidence type="ECO:0000313" key="1">
    <source>
        <dbReference type="EMBL" id="QIE59242.1"/>
    </source>
</evidence>
<dbReference type="AlphaFoldDB" id="A0A6G6GL10"/>
<accession>A0A6G6GL10</accession>
<keyword evidence="2" id="KW-1185">Reference proteome</keyword>
<gene>
    <name evidence="1" type="ORF">G5B37_06600</name>
</gene>
<organism evidence="1 2">
    <name type="scientific">Rasiella rasia</name>
    <dbReference type="NCBI Taxonomy" id="2744027"/>
    <lineage>
        <taxon>Bacteria</taxon>
        <taxon>Pseudomonadati</taxon>
        <taxon>Bacteroidota</taxon>
        <taxon>Flavobacteriia</taxon>
        <taxon>Flavobacteriales</taxon>
        <taxon>Flavobacteriaceae</taxon>
        <taxon>Rasiella</taxon>
    </lineage>
</organism>
<dbReference type="Proteomes" id="UP000505306">
    <property type="component" value="Chromosome"/>
</dbReference>
<dbReference type="PROSITE" id="PS51257">
    <property type="entry name" value="PROKAR_LIPOPROTEIN"/>
    <property type="match status" value="1"/>
</dbReference>
<evidence type="ECO:0000313" key="2">
    <source>
        <dbReference type="Proteomes" id="UP000505306"/>
    </source>
</evidence>
<name>A0A6G6GL10_9FLAO</name>
<proteinExistence type="predicted"/>
<protein>
    <submittedName>
        <fullName evidence="1">Uncharacterized protein</fullName>
    </submittedName>
</protein>
<dbReference type="EMBL" id="CP049057">
    <property type="protein sequence ID" value="QIE59242.1"/>
    <property type="molecule type" value="Genomic_DNA"/>
</dbReference>
<reference evidence="1 2" key="1">
    <citation type="submission" date="2020-02" db="EMBL/GenBank/DDBJ databases">
        <title>Complete genome sequence of Flavobacteriaceae bacterium.</title>
        <authorList>
            <person name="Kim S.-J."/>
            <person name="Kim Y.-S."/>
            <person name="Kim K.-H."/>
        </authorList>
    </citation>
    <scope>NUCLEOTIDE SEQUENCE [LARGE SCALE GENOMIC DNA]</scope>
    <source>
        <strain evidence="1 2">RR4-40</strain>
    </source>
</reference>
<sequence length="183" mass="20703">MNRHLIVPFALVFALVLLFSCVKDTDFTQTDDITITPVVELDLIFFNLNASDFFDTITNTPRLQVVDTTEIRFLDDSFVQDDLKRAEFLFNFTNGIPRTFQVDFQFLNEQNDTTYQTQTTVAEGTPENPIPTTFTETVAEEEVLNLTQANKVVVAVTIPSADAGLEGELNLQSKTTYFLEIKN</sequence>
<dbReference type="KEGG" id="mgel:G5B37_06600"/>